<reference evidence="2" key="1">
    <citation type="submission" date="2021-12" db="EMBL/GenBank/DDBJ databases">
        <title>Convergent genome expansion in fungi linked to evolution of root-endophyte symbiosis.</title>
        <authorList>
            <consortium name="DOE Joint Genome Institute"/>
            <person name="Ke Y.-H."/>
            <person name="Bonito G."/>
            <person name="Liao H.-L."/>
            <person name="Looney B."/>
            <person name="Rojas-Flechas A."/>
            <person name="Nash J."/>
            <person name="Hameed K."/>
            <person name="Schadt C."/>
            <person name="Martin F."/>
            <person name="Crous P.W."/>
            <person name="Miettinen O."/>
            <person name="Magnuson J.K."/>
            <person name="Labbe J."/>
            <person name="Jacobson D."/>
            <person name="Doktycz M.J."/>
            <person name="Veneault-Fourrey C."/>
            <person name="Kuo A."/>
            <person name="Mondo S."/>
            <person name="Calhoun S."/>
            <person name="Riley R."/>
            <person name="Ohm R."/>
            <person name="LaButti K."/>
            <person name="Andreopoulos B."/>
            <person name="Pangilinan J."/>
            <person name="Nolan M."/>
            <person name="Tritt A."/>
            <person name="Clum A."/>
            <person name="Lipzen A."/>
            <person name="Daum C."/>
            <person name="Barry K."/>
            <person name="Grigoriev I.V."/>
            <person name="Vilgalys R."/>
        </authorList>
    </citation>
    <scope>NUCLEOTIDE SEQUENCE</scope>
    <source>
        <strain evidence="2">PMI_201</strain>
    </source>
</reference>
<comment type="caution">
    <text evidence="2">The sequence shown here is derived from an EMBL/GenBank/DDBJ whole genome shotgun (WGS) entry which is preliminary data.</text>
</comment>
<dbReference type="GeneID" id="70250885"/>
<keyword evidence="2" id="KW-0378">Hydrolase</keyword>
<dbReference type="SUPFAM" id="SSF52266">
    <property type="entry name" value="SGNH hydrolase"/>
    <property type="match status" value="1"/>
</dbReference>
<dbReference type="InterPro" id="IPR013830">
    <property type="entry name" value="SGNH_hydro"/>
</dbReference>
<dbReference type="CDD" id="cd01838">
    <property type="entry name" value="Isoamyl_acetate_hydrolase_like"/>
    <property type="match status" value="1"/>
</dbReference>
<organism evidence="2 3">
    <name type="scientific">Talaromyces proteolyticus</name>
    <dbReference type="NCBI Taxonomy" id="1131652"/>
    <lineage>
        <taxon>Eukaryota</taxon>
        <taxon>Fungi</taxon>
        <taxon>Dikarya</taxon>
        <taxon>Ascomycota</taxon>
        <taxon>Pezizomycotina</taxon>
        <taxon>Eurotiomycetes</taxon>
        <taxon>Eurotiomycetidae</taxon>
        <taxon>Eurotiales</taxon>
        <taxon>Trichocomaceae</taxon>
        <taxon>Talaromyces</taxon>
        <taxon>Talaromyces sect. Bacilispori</taxon>
    </lineage>
</organism>
<keyword evidence="3" id="KW-1185">Reference proteome</keyword>
<dbReference type="PANTHER" id="PTHR14209">
    <property type="entry name" value="ISOAMYL ACETATE-HYDROLYZING ESTERASE 1"/>
    <property type="match status" value="1"/>
</dbReference>
<dbReference type="InterPro" id="IPR036514">
    <property type="entry name" value="SGNH_hydro_sf"/>
</dbReference>
<dbReference type="Gene3D" id="3.40.50.1110">
    <property type="entry name" value="SGNH hydrolase"/>
    <property type="match status" value="1"/>
</dbReference>
<sequence length="270" mass="30434">MGTKSIPPSVIRQRIATPKIILFGDSLTELSSDQSLGFAFAPALQHEYFRKLKVVVHGYGGYTTEHARHILGPILDYEAPSGDATEIKLLSICFGTNDATKNDYQFVPLPRYKENLEDMILLARQRNIPTILISPGPIDEYSANGTEECGRSTLRARQYAEACQDIAKDNGIPFINLWEGLLLAEGWDYGDPIIGNRGEMADRHLRYMLTDGVHFSGKAYRVLFDLFLNTVREKFPDLRTENLATTLPHIYDIDRADIANSLWQEVKPKT</sequence>
<dbReference type="GO" id="GO:0016787">
    <property type="term" value="F:hydrolase activity"/>
    <property type="evidence" value="ECO:0007669"/>
    <property type="project" value="UniProtKB-KW"/>
</dbReference>
<dbReference type="EMBL" id="JAJTJA010000008">
    <property type="protein sequence ID" value="KAH8694853.1"/>
    <property type="molecule type" value="Genomic_DNA"/>
</dbReference>
<dbReference type="PANTHER" id="PTHR14209:SF19">
    <property type="entry name" value="ISOAMYL ACETATE-HYDROLYZING ESTERASE 1 HOMOLOG"/>
    <property type="match status" value="1"/>
</dbReference>
<dbReference type="InterPro" id="IPR045136">
    <property type="entry name" value="Iah1-like"/>
</dbReference>
<accession>A0AAD4KNL4</accession>
<feature type="domain" description="SGNH hydrolase-type esterase" evidence="1">
    <location>
        <begin position="22"/>
        <end position="222"/>
    </location>
</feature>
<dbReference type="Proteomes" id="UP001201262">
    <property type="component" value="Unassembled WGS sequence"/>
</dbReference>
<evidence type="ECO:0000313" key="3">
    <source>
        <dbReference type="Proteomes" id="UP001201262"/>
    </source>
</evidence>
<proteinExistence type="predicted"/>
<name>A0AAD4KNL4_9EURO</name>
<dbReference type="Pfam" id="PF13472">
    <property type="entry name" value="Lipase_GDSL_2"/>
    <property type="match status" value="1"/>
</dbReference>
<dbReference type="RefSeq" id="XP_046069995.1">
    <property type="nucleotide sequence ID" value="XM_046220598.1"/>
</dbReference>
<protein>
    <submittedName>
        <fullName evidence="2">SGNH hydrolase-type esterase domain-containing protein</fullName>
    </submittedName>
</protein>
<gene>
    <name evidence="2" type="ORF">BGW36DRAFT_428758</name>
</gene>
<evidence type="ECO:0000259" key="1">
    <source>
        <dbReference type="Pfam" id="PF13472"/>
    </source>
</evidence>
<evidence type="ECO:0000313" key="2">
    <source>
        <dbReference type="EMBL" id="KAH8694853.1"/>
    </source>
</evidence>
<dbReference type="AlphaFoldDB" id="A0AAD4KNL4"/>